<evidence type="ECO:0000256" key="3">
    <source>
        <dbReference type="ARBA" id="ARBA00023125"/>
    </source>
</evidence>
<dbReference type="EMBL" id="JAGFNP010000003">
    <property type="protein sequence ID" value="MBO3732617.1"/>
    <property type="molecule type" value="Genomic_DNA"/>
</dbReference>
<dbReference type="Proteomes" id="UP000681341">
    <property type="component" value="Unassembled WGS sequence"/>
</dbReference>
<dbReference type="InterPro" id="IPR036388">
    <property type="entry name" value="WH-like_DNA-bd_sf"/>
</dbReference>
<dbReference type="PROSITE" id="PS50931">
    <property type="entry name" value="HTH_LYSR"/>
    <property type="match status" value="1"/>
</dbReference>
<keyword evidence="3" id="KW-0238">DNA-binding</keyword>
<dbReference type="SUPFAM" id="SSF46785">
    <property type="entry name" value="Winged helix' DNA-binding domain"/>
    <property type="match status" value="1"/>
</dbReference>
<dbReference type="Gene3D" id="1.10.10.10">
    <property type="entry name" value="Winged helix-like DNA-binding domain superfamily/Winged helix DNA-binding domain"/>
    <property type="match status" value="1"/>
</dbReference>
<evidence type="ECO:0000256" key="2">
    <source>
        <dbReference type="ARBA" id="ARBA00023015"/>
    </source>
</evidence>
<dbReference type="InterPro" id="IPR005119">
    <property type="entry name" value="LysR_subst-bd"/>
</dbReference>
<dbReference type="CDD" id="cd05466">
    <property type="entry name" value="PBP2_LTTR_substrate"/>
    <property type="match status" value="1"/>
</dbReference>
<evidence type="ECO:0000259" key="5">
    <source>
        <dbReference type="PROSITE" id="PS50931"/>
    </source>
</evidence>
<reference evidence="6 7" key="1">
    <citation type="submission" date="2021-03" db="EMBL/GenBank/DDBJ databases">
        <title>Glycomyces sp. nov., a novel actinomycete isolated from soil.</title>
        <authorList>
            <person name="Yang X."/>
            <person name="Xu X."/>
        </authorList>
    </citation>
    <scope>NUCLEOTIDE SEQUENCE [LARGE SCALE GENOMIC DNA]</scope>
    <source>
        <strain evidence="6 7">NEAU-S30</strain>
    </source>
</reference>
<keyword evidence="7" id="KW-1185">Reference proteome</keyword>
<evidence type="ECO:0000256" key="1">
    <source>
        <dbReference type="ARBA" id="ARBA00009437"/>
    </source>
</evidence>
<keyword evidence="2" id="KW-0805">Transcription regulation</keyword>
<comment type="caution">
    <text evidence="6">The sequence shown here is derived from an EMBL/GenBank/DDBJ whole genome shotgun (WGS) entry which is preliminary data.</text>
</comment>
<dbReference type="PANTHER" id="PTHR30346">
    <property type="entry name" value="TRANSCRIPTIONAL DUAL REGULATOR HCAR-RELATED"/>
    <property type="match status" value="1"/>
</dbReference>
<protein>
    <submittedName>
        <fullName evidence="6">LysR family transcriptional regulator</fullName>
    </submittedName>
</protein>
<accession>A0ABS3U4K9</accession>
<evidence type="ECO:0000313" key="6">
    <source>
        <dbReference type="EMBL" id="MBO3732617.1"/>
    </source>
</evidence>
<dbReference type="Pfam" id="PF00126">
    <property type="entry name" value="HTH_1"/>
    <property type="match status" value="1"/>
</dbReference>
<dbReference type="Pfam" id="PF03466">
    <property type="entry name" value="LysR_substrate"/>
    <property type="match status" value="1"/>
</dbReference>
<comment type="similarity">
    <text evidence="1">Belongs to the LysR transcriptional regulatory family.</text>
</comment>
<organism evidence="6 7">
    <name type="scientific">Glycomyces niveus</name>
    <dbReference type="NCBI Taxonomy" id="2820287"/>
    <lineage>
        <taxon>Bacteria</taxon>
        <taxon>Bacillati</taxon>
        <taxon>Actinomycetota</taxon>
        <taxon>Actinomycetes</taxon>
        <taxon>Glycomycetales</taxon>
        <taxon>Glycomycetaceae</taxon>
        <taxon>Glycomyces</taxon>
    </lineage>
</organism>
<dbReference type="RefSeq" id="WP_208495403.1">
    <property type="nucleotide sequence ID" value="NZ_JAGFNP010000003.1"/>
</dbReference>
<evidence type="ECO:0000313" key="7">
    <source>
        <dbReference type="Proteomes" id="UP000681341"/>
    </source>
</evidence>
<sequence length="300" mass="32878">MDLNSLHQFLTVAREEHLSRAAAELRVAQPALSRTIARLEAELGTPLFDRAGRLRLNPTGALFRDYVERALGELEAGRRAVAEAALGGAGSVRLASETFLPLTGPIAAFKAAHPEVDVRLHQMAPHEMEQALRSDEVDLCLASQPVSAPRIASQVVHVEQVWLATPARHRLAAEPRVTVEDLAAEPFVITRPGQWQRRLLDWLFADRNLEPRIVCEIDEPAATYTLVGAGLGLSLFPEIARFTLPEPGVAWVAVDHPHCNRTLSLHWAGDDRLPAAARLMRAQIAEWDWNGGAGVGARRA</sequence>
<gene>
    <name evidence="6" type="ORF">J5V16_07260</name>
</gene>
<dbReference type="PANTHER" id="PTHR30346:SF28">
    <property type="entry name" value="HTH-TYPE TRANSCRIPTIONAL REGULATOR CYNR"/>
    <property type="match status" value="1"/>
</dbReference>
<dbReference type="InterPro" id="IPR036390">
    <property type="entry name" value="WH_DNA-bd_sf"/>
</dbReference>
<feature type="domain" description="HTH lysR-type" evidence="5">
    <location>
        <begin position="1"/>
        <end position="59"/>
    </location>
</feature>
<name>A0ABS3U4K9_9ACTN</name>
<dbReference type="InterPro" id="IPR000847">
    <property type="entry name" value="LysR_HTH_N"/>
</dbReference>
<dbReference type="PRINTS" id="PR00039">
    <property type="entry name" value="HTHLYSR"/>
</dbReference>
<evidence type="ECO:0000256" key="4">
    <source>
        <dbReference type="ARBA" id="ARBA00023163"/>
    </source>
</evidence>
<keyword evidence="4" id="KW-0804">Transcription</keyword>
<dbReference type="Gene3D" id="3.40.190.290">
    <property type="match status" value="1"/>
</dbReference>
<proteinExistence type="inferred from homology"/>
<dbReference type="SUPFAM" id="SSF53850">
    <property type="entry name" value="Periplasmic binding protein-like II"/>
    <property type="match status" value="1"/>
</dbReference>